<proteinExistence type="predicted"/>
<protein>
    <recommendedName>
        <fullName evidence="4">Anti sigma-E protein RseA N-terminal domain-containing protein</fullName>
    </recommendedName>
</protein>
<reference evidence="2 3" key="1">
    <citation type="submission" date="2020-08" db="EMBL/GenBank/DDBJ databases">
        <title>Acidobacteriota in marine sediments use diverse sulfur dissimilation pathways.</title>
        <authorList>
            <person name="Wasmund K."/>
        </authorList>
    </citation>
    <scope>NUCLEOTIDE SEQUENCE [LARGE SCALE GENOMIC DNA]</scope>
    <source>
        <strain evidence="2">MAG AM3-A</strain>
    </source>
</reference>
<dbReference type="Proteomes" id="UP000598633">
    <property type="component" value="Unassembled WGS sequence"/>
</dbReference>
<feature type="compositionally biased region" description="Basic and acidic residues" evidence="1">
    <location>
        <begin position="205"/>
        <end position="215"/>
    </location>
</feature>
<organism evidence="2 3">
    <name type="scientific">Candidatus Sulfomarinibacter kjeldsenii</name>
    <dbReference type="NCBI Taxonomy" id="2885994"/>
    <lineage>
        <taxon>Bacteria</taxon>
        <taxon>Pseudomonadati</taxon>
        <taxon>Acidobacteriota</taxon>
        <taxon>Thermoanaerobaculia</taxon>
        <taxon>Thermoanaerobaculales</taxon>
        <taxon>Candidatus Sulfomarinibacteraceae</taxon>
        <taxon>Candidatus Sulfomarinibacter</taxon>
    </lineage>
</organism>
<evidence type="ECO:0000313" key="3">
    <source>
        <dbReference type="Proteomes" id="UP000598633"/>
    </source>
</evidence>
<feature type="region of interest" description="Disordered" evidence="1">
    <location>
        <begin position="177"/>
        <end position="244"/>
    </location>
</feature>
<comment type="caution">
    <text evidence="2">The sequence shown here is derived from an EMBL/GenBank/DDBJ whole genome shotgun (WGS) entry which is preliminary data.</text>
</comment>
<feature type="compositionally biased region" description="Basic and acidic residues" evidence="1">
    <location>
        <begin position="222"/>
        <end position="244"/>
    </location>
</feature>
<gene>
    <name evidence="2" type="ORF">IFJ97_06465</name>
</gene>
<dbReference type="AlphaFoldDB" id="A0A8J6XXS8"/>
<feature type="region of interest" description="Disordered" evidence="1">
    <location>
        <begin position="121"/>
        <end position="144"/>
    </location>
</feature>
<name>A0A8J6XXS8_9BACT</name>
<sequence length="347" mass="36716">MTDETILEILSRHLDGDLNADEEVALSARLDAEPALANELETMRRIRRSVAALASSEQLPPELDSLVDPLLRGKPEPIALRSWARWLATAAAVVLGATVIIEVNRRNPGPSIESMAKLRKQGHPAEPTERFTLAPLPTSSLPVEQQPLGASDRLLASPAPDIELDDPVALEVLGPLEEGEVQTVDDQKISGGPVDEIQPMGSAAAEDKGAKKGESLRTTVPGEKDDLDHAPQRKESDGALEDGRGAALQSWAASPPMGQAQLFVFVNGKSAWRDFTPPATCKAGRYSVRIVVAGGAVREARPVGGAASAAPSQRLCAAGLILDLEIDEVADGEYPAEIVVKPRGSGQ</sequence>
<evidence type="ECO:0000313" key="2">
    <source>
        <dbReference type="EMBL" id="MBD3870987.1"/>
    </source>
</evidence>
<evidence type="ECO:0008006" key="4">
    <source>
        <dbReference type="Google" id="ProtNLM"/>
    </source>
</evidence>
<accession>A0A8J6XXS8</accession>
<dbReference type="EMBL" id="JACXWA010000109">
    <property type="protein sequence ID" value="MBD3870987.1"/>
    <property type="molecule type" value="Genomic_DNA"/>
</dbReference>
<evidence type="ECO:0000256" key="1">
    <source>
        <dbReference type="SAM" id="MobiDB-lite"/>
    </source>
</evidence>